<gene>
    <name evidence="1" type="ORF">SAMN06296416_10767</name>
</gene>
<sequence>MGVIALELSAGQQPLQAALRPQQAGALAERLGRDLAALVPQIGDLDLCLAAAHFDPAEALRPGWPLHRRLLELLQRAPGGKQGARLIAFGADELGDVPLPFQADDELRGGALRVLPFLLSGEPAAVAAVGERLEEILLETGMAQADTALLAQQAFGAQVEHARYMTVHDLAAMMAMQYQNTGLEALWPVIETALLAPEEESWLDAPPEPLLRYAGGQAHIALFEPAAWRLRYAPTVVGDDKLDRAYQYFQARQQQLAAVLEAHGIPVTFAHCPGKADPRQSLQS</sequence>
<evidence type="ECO:0000313" key="2">
    <source>
        <dbReference type="Proteomes" id="UP000219374"/>
    </source>
</evidence>
<protein>
    <submittedName>
        <fullName evidence="1">Uncharacterized protein</fullName>
    </submittedName>
</protein>
<dbReference type="EMBL" id="OCND01000007">
    <property type="protein sequence ID" value="SOD55389.1"/>
    <property type="molecule type" value="Genomic_DNA"/>
</dbReference>
<keyword evidence="2" id="KW-1185">Reference proteome</keyword>
<name>A0A286D9Q3_9GAMM</name>
<dbReference type="AlphaFoldDB" id="A0A286D9Q3"/>
<proteinExistence type="predicted"/>
<reference evidence="1 2" key="1">
    <citation type="submission" date="2017-09" db="EMBL/GenBank/DDBJ databases">
        <authorList>
            <person name="Ehlers B."/>
            <person name="Leendertz F.H."/>
        </authorList>
    </citation>
    <scope>NUCLEOTIDE SEQUENCE [LARGE SCALE GENOMIC DNA]</scope>
    <source>
        <strain evidence="1 2">CGMCC 1.10978</strain>
    </source>
</reference>
<accession>A0A286D9Q3</accession>
<dbReference type="Proteomes" id="UP000219374">
    <property type="component" value="Unassembled WGS sequence"/>
</dbReference>
<organism evidence="1 2">
    <name type="scientific">Pseudoxanthomonas wuyuanensis</name>
    <dbReference type="NCBI Taxonomy" id="1073196"/>
    <lineage>
        <taxon>Bacteria</taxon>
        <taxon>Pseudomonadati</taxon>
        <taxon>Pseudomonadota</taxon>
        <taxon>Gammaproteobacteria</taxon>
        <taxon>Lysobacterales</taxon>
        <taxon>Lysobacteraceae</taxon>
        <taxon>Pseudoxanthomonas</taxon>
    </lineage>
</organism>
<evidence type="ECO:0000313" key="1">
    <source>
        <dbReference type="EMBL" id="SOD55389.1"/>
    </source>
</evidence>